<evidence type="ECO:0000256" key="1">
    <source>
        <dbReference type="SAM" id="MobiDB-lite"/>
    </source>
</evidence>
<protein>
    <submittedName>
        <fullName evidence="2">Uncharacterized protein</fullName>
    </submittedName>
</protein>
<comment type="caution">
    <text evidence="2">The sequence shown here is derived from an EMBL/GenBank/DDBJ whole genome shotgun (WGS) entry which is preliminary data.</text>
</comment>
<sequence>MHRSADREAEIQSIAILRHTQSRGHAKRIDSENLNDHPSPAPSERDITLNTFVRLLETTCS</sequence>
<organism evidence="2 3">
    <name type="scientific">Novipirellula rosea</name>
    <dbReference type="NCBI Taxonomy" id="1031540"/>
    <lineage>
        <taxon>Bacteria</taxon>
        <taxon>Pseudomonadati</taxon>
        <taxon>Planctomycetota</taxon>
        <taxon>Planctomycetia</taxon>
        <taxon>Pirellulales</taxon>
        <taxon>Pirellulaceae</taxon>
        <taxon>Novipirellula</taxon>
    </lineage>
</organism>
<dbReference type="RefSeq" id="WP_345328072.1">
    <property type="nucleotide sequence ID" value="NZ_BAABGA010000120.1"/>
</dbReference>
<reference evidence="3" key="1">
    <citation type="journal article" date="2019" name="Int. J. Syst. Evol. Microbiol.">
        <title>The Global Catalogue of Microorganisms (GCM) 10K type strain sequencing project: providing services to taxonomists for standard genome sequencing and annotation.</title>
        <authorList>
            <consortium name="The Broad Institute Genomics Platform"/>
            <consortium name="The Broad Institute Genome Sequencing Center for Infectious Disease"/>
            <person name="Wu L."/>
            <person name="Ma J."/>
        </authorList>
    </citation>
    <scope>NUCLEOTIDE SEQUENCE [LARGE SCALE GENOMIC DNA]</scope>
    <source>
        <strain evidence="3">JCM 17759</strain>
    </source>
</reference>
<dbReference type="EMBL" id="BAABGA010000120">
    <property type="protein sequence ID" value="GAA4472011.1"/>
    <property type="molecule type" value="Genomic_DNA"/>
</dbReference>
<evidence type="ECO:0000313" key="2">
    <source>
        <dbReference type="EMBL" id="GAA4472011.1"/>
    </source>
</evidence>
<dbReference type="Proteomes" id="UP001500840">
    <property type="component" value="Unassembled WGS sequence"/>
</dbReference>
<gene>
    <name evidence="2" type="ORF">GCM10023156_67590</name>
</gene>
<feature type="region of interest" description="Disordered" evidence="1">
    <location>
        <begin position="16"/>
        <end position="46"/>
    </location>
</feature>
<name>A0ABP8NVQ9_9BACT</name>
<proteinExistence type="predicted"/>
<keyword evidence="3" id="KW-1185">Reference proteome</keyword>
<accession>A0ABP8NVQ9</accession>
<evidence type="ECO:0000313" key="3">
    <source>
        <dbReference type="Proteomes" id="UP001500840"/>
    </source>
</evidence>